<name>A0A9Q0F8B7_9ROSI</name>
<accession>A0A9Q0F8B7</accession>
<protein>
    <submittedName>
        <fullName evidence="1">Uncharacterized protein</fullName>
    </submittedName>
</protein>
<reference evidence="1" key="2">
    <citation type="journal article" date="2023" name="Plants (Basel)">
        <title>Annotation of the Turnera subulata (Passifloraceae) Draft Genome Reveals the S-Locus Evolved after the Divergence of Turneroideae from Passifloroideae in a Stepwise Manner.</title>
        <authorList>
            <person name="Henning P.M."/>
            <person name="Roalson E.H."/>
            <person name="Mir W."/>
            <person name="McCubbin A.G."/>
            <person name="Shore J.S."/>
        </authorList>
    </citation>
    <scope>NUCLEOTIDE SEQUENCE</scope>
    <source>
        <strain evidence="1">F60SS</strain>
    </source>
</reference>
<dbReference type="AlphaFoldDB" id="A0A9Q0F8B7"/>
<sequence length="47" mass="5477">VIFTSTSTQLLLFKIFLKTIITAIYVRSKAIRVLPITPNQTCRKYFQ</sequence>
<organism evidence="1 2">
    <name type="scientific">Turnera subulata</name>
    <dbReference type="NCBI Taxonomy" id="218843"/>
    <lineage>
        <taxon>Eukaryota</taxon>
        <taxon>Viridiplantae</taxon>
        <taxon>Streptophyta</taxon>
        <taxon>Embryophyta</taxon>
        <taxon>Tracheophyta</taxon>
        <taxon>Spermatophyta</taxon>
        <taxon>Magnoliopsida</taxon>
        <taxon>eudicotyledons</taxon>
        <taxon>Gunneridae</taxon>
        <taxon>Pentapetalae</taxon>
        <taxon>rosids</taxon>
        <taxon>fabids</taxon>
        <taxon>Malpighiales</taxon>
        <taxon>Passifloraceae</taxon>
        <taxon>Turnera</taxon>
    </lineage>
</organism>
<feature type="non-terminal residue" evidence="1">
    <location>
        <position position="1"/>
    </location>
</feature>
<dbReference type="EMBL" id="JAKUCV010006848">
    <property type="protein sequence ID" value="KAJ4825636.1"/>
    <property type="molecule type" value="Genomic_DNA"/>
</dbReference>
<evidence type="ECO:0000313" key="2">
    <source>
        <dbReference type="Proteomes" id="UP001141552"/>
    </source>
</evidence>
<reference evidence="1" key="1">
    <citation type="submission" date="2022-02" db="EMBL/GenBank/DDBJ databases">
        <authorList>
            <person name="Henning P.M."/>
            <person name="McCubbin A.G."/>
            <person name="Shore J.S."/>
        </authorList>
    </citation>
    <scope>NUCLEOTIDE SEQUENCE</scope>
    <source>
        <strain evidence="1">F60SS</strain>
        <tissue evidence="1">Leaves</tissue>
    </source>
</reference>
<gene>
    <name evidence="1" type="ORF">Tsubulata_029060</name>
</gene>
<keyword evidence="2" id="KW-1185">Reference proteome</keyword>
<comment type="caution">
    <text evidence="1">The sequence shown here is derived from an EMBL/GenBank/DDBJ whole genome shotgun (WGS) entry which is preliminary data.</text>
</comment>
<dbReference type="Proteomes" id="UP001141552">
    <property type="component" value="Unassembled WGS sequence"/>
</dbReference>
<evidence type="ECO:0000313" key="1">
    <source>
        <dbReference type="EMBL" id="KAJ4825636.1"/>
    </source>
</evidence>
<proteinExistence type="predicted"/>